<dbReference type="InterPro" id="IPR013901">
    <property type="entry name" value="Anthrone_oxy"/>
</dbReference>
<evidence type="ECO:0000313" key="2">
    <source>
        <dbReference type="EMBL" id="TKX20410.1"/>
    </source>
</evidence>
<gene>
    <name evidence="2" type="ORF">C1H76_7220</name>
</gene>
<feature type="signal peptide" evidence="1">
    <location>
        <begin position="1"/>
        <end position="18"/>
    </location>
</feature>
<dbReference type="AlphaFoldDB" id="A0A4U7AUQ0"/>
<evidence type="ECO:0000313" key="3">
    <source>
        <dbReference type="Proteomes" id="UP000308133"/>
    </source>
</evidence>
<dbReference type="Pfam" id="PF08592">
    <property type="entry name" value="Anthrone_oxy"/>
    <property type="match status" value="1"/>
</dbReference>
<proteinExistence type="predicted"/>
<name>A0A4U7AUQ0_9PEZI</name>
<organism evidence="2 3">
    <name type="scientific">Elsinoe australis</name>
    <dbReference type="NCBI Taxonomy" id="40998"/>
    <lineage>
        <taxon>Eukaryota</taxon>
        <taxon>Fungi</taxon>
        <taxon>Dikarya</taxon>
        <taxon>Ascomycota</taxon>
        <taxon>Pezizomycotina</taxon>
        <taxon>Dothideomycetes</taxon>
        <taxon>Dothideomycetidae</taxon>
        <taxon>Myriangiales</taxon>
        <taxon>Elsinoaceae</taxon>
        <taxon>Elsinoe</taxon>
    </lineage>
</organism>
<comment type="caution">
    <text evidence="2">The sequence shown here is derived from an EMBL/GenBank/DDBJ whole genome shotgun (WGS) entry which is preliminary data.</text>
</comment>
<dbReference type="Proteomes" id="UP000308133">
    <property type="component" value="Unassembled WGS sequence"/>
</dbReference>
<dbReference type="EMBL" id="PTQR01000088">
    <property type="protein sequence ID" value="TKX20410.1"/>
    <property type="molecule type" value="Genomic_DNA"/>
</dbReference>
<reference evidence="2 3" key="1">
    <citation type="submission" date="2018-02" db="EMBL/GenBank/DDBJ databases">
        <title>Draft genome sequences of Elsinoe sp., causing black scab on jojoba.</title>
        <authorList>
            <person name="Stodart B."/>
            <person name="Jeffress S."/>
            <person name="Ash G."/>
            <person name="Arun Chinnappa K."/>
        </authorList>
    </citation>
    <scope>NUCLEOTIDE SEQUENCE [LARGE SCALE GENOMIC DNA]</scope>
    <source>
        <strain evidence="2 3">Hillstone_2</strain>
    </source>
</reference>
<protein>
    <submittedName>
        <fullName evidence="2">Uncharacterized protein</fullName>
    </submittedName>
</protein>
<keyword evidence="1" id="KW-0732">Signal</keyword>
<sequence length="153" mass="17674">MAGIALTMYLWIIPIIHLAPDSSTKIKQFTRNTDLGARYQYPMSKILPVLIFLLAVTTYMETNHFLKWRWTNYLAAMITMAPIGPWETATVFPINDKMTEMGKALEQSKRTMFGDERDAEVDDLLETWRRWHGGRIVLPLVATVILEFGSLMY</sequence>
<accession>A0A4U7AUQ0</accession>
<evidence type="ECO:0000256" key="1">
    <source>
        <dbReference type="SAM" id="SignalP"/>
    </source>
</evidence>
<feature type="chain" id="PRO_5020923530" evidence="1">
    <location>
        <begin position="19"/>
        <end position="153"/>
    </location>
</feature>